<dbReference type="InterPro" id="IPR020904">
    <property type="entry name" value="Sc_DH/Rdtase_CS"/>
</dbReference>
<dbReference type="EC" id="1.1.1.47" evidence="3"/>
<sequence>MNKESYFNNQVVLISGGLGDIGLATVKAFAMQGARVAIGDRLGPEAAAPQLARLQEVGYHCRYDQVDVQDAEAVEQWVESVAQHWGKVDVAIANAATVTLKDYQQISTAEWDQEIKVNLNGSFYLANAVARKIVQQGSAGNIVFLGSWAAHVVHQNLPAYSVSKAAIRMLCQSMALEYAPHGIRINEVAPGYVNAGLSKEVWSQHPGLADQARETVPVRALIEAEEVAYQVVWICHPKNRHLTGSTILMDGGLSLSRKS</sequence>
<dbReference type="PANTHER" id="PTHR43669:SF3">
    <property type="entry name" value="ALCOHOL DEHYDROGENASE, PUTATIVE (AFU_ORTHOLOGUE AFUA_3G03445)-RELATED"/>
    <property type="match status" value="1"/>
</dbReference>
<dbReference type="SUPFAM" id="SSF51735">
    <property type="entry name" value="NAD(P)-binding Rossmann-fold domains"/>
    <property type="match status" value="1"/>
</dbReference>
<dbReference type="CDD" id="cd05233">
    <property type="entry name" value="SDR_c"/>
    <property type="match status" value="1"/>
</dbReference>
<evidence type="ECO:0000313" key="3">
    <source>
        <dbReference type="EMBL" id="SUJ25738.1"/>
    </source>
</evidence>
<comment type="similarity">
    <text evidence="1">Belongs to the short-chain dehydrogenases/reductases (SDR) family.</text>
</comment>
<keyword evidence="2 3" id="KW-0560">Oxidoreductase</keyword>
<dbReference type="PRINTS" id="PR00081">
    <property type="entry name" value="GDHRDH"/>
</dbReference>
<dbReference type="FunFam" id="3.40.50.720:FF:000084">
    <property type="entry name" value="Short-chain dehydrogenase reductase"/>
    <property type="match status" value="1"/>
</dbReference>
<organism evidence="3 4">
    <name type="scientific">Sphingobacterium spiritivorum</name>
    <name type="common">Flavobacterium spiritivorum</name>
    <dbReference type="NCBI Taxonomy" id="258"/>
    <lineage>
        <taxon>Bacteria</taxon>
        <taxon>Pseudomonadati</taxon>
        <taxon>Bacteroidota</taxon>
        <taxon>Sphingobacteriia</taxon>
        <taxon>Sphingobacteriales</taxon>
        <taxon>Sphingobacteriaceae</taxon>
        <taxon>Sphingobacterium</taxon>
    </lineage>
</organism>
<dbReference type="Pfam" id="PF13561">
    <property type="entry name" value="adh_short_C2"/>
    <property type="match status" value="1"/>
</dbReference>
<reference evidence="3 4" key="1">
    <citation type="submission" date="2018-06" db="EMBL/GenBank/DDBJ databases">
        <authorList>
            <consortium name="Pathogen Informatics"/>
            <person name="Doyle S."/>
        </authorList>
    </citation>
    <scope>NUCLEOTIDE SEQUENCE [LARGE SCALE GENOMIC DNA]</scope>
    <source>
        <strain evidence="3 4">NCTC11388</strain>
    </source>
</reference>
<dbReference type="Proteomes" id="UP000254893">
    <property type="component" value="Unassembled WGS sequence"/>
</dbReference>
<dbReference type="Gene3D" id="3.40.50.720">
    <property type="entry name" value="NAD(P)-binding Rossmann-like Domain"/>
    <property type="match status" value="1"/>
</dbReference>
<dbReference type="InterPro" id="IPR036291">
    <property type="entry name" value="NAD(P)-bd_dom_sf"/>
</dbReference>
<dbReference type="PROSITE" id="PS00061">
    <property type="entry name" value="ADH_SHORT"/>
    <property type="match status" value="1"/>
</dbReference>
<dbReference type="InterPro" id="IPR002347">
    <property type="entry name" value="SDR_fam"/>
</dbReference>
<evidence type="ECO:0000256" key="2">
    <source>
        <dbReference type="ARBA" id="ARBA00023002"/>
    </source>
</evidence>
<dbReference type="GO" id="GO:0047936">
    <property type="term" value="F:glucose 1-dehydrogenase [NAD(P)+] activity"/>
    <property type="evidence" value="ECO:0007669"/>
    <property type="project" value="UniProtKB-EC"/>
</dbReference>
<evidence type="ECO:0000256" key="1">
    <source>
        <dbReference type="ARBA" id="ARBA00006484"/>
    </source>
</evidence>
<name>A0A380CR80_SPHSI</name>
<accession>A0A380CR80</accession>
<dbReference type="PANTHER" id="PTHR43669">
    <property type="entry name" value="5-KETO-D-GLUCONATE 5-REDUCTASE"/>
    <property type="match status" value="1"/>
</dbReference>
<dbReference type="EMBL" id="UGYW01000002">
    <property type="protein sequence ID" value="SUJ25738.1"/>
    <property type="molecule type" value="Genomic_DNA"/>
</dbReference>
<dbReference type="AlphaFoldDB" id="A0A380CR80"/>
<proteinExistence type="inferred from homology"/>
<protein>
    <submittedName>
        <fullName evidence="3">Glucose 1-dehydrogenase</fullName>
        <ecNumber evidence="3">1.1.1.47</ecNumber>
    </submittedName>
</protein>
<evidence type="ECO:0000313" key="4">
    <source>
        <dbReference type="Proteomes" id="UP000254893"/>
    </source>
</evidence>
<gene>
    <name evidence="3" type="ORF">NCTC11388_03788</name>
</gene>
<dbReference type="RefSeq" id="WP_115171185.1">
    <property type="nucleotide sequence ID" value="NZ_UGYW01000002.1"/>
</dbReference>